<evidence type="ECO:0000256" key="3">
    <source>
        <dbReference type="ARBA" id="ARBA00022801"/>
    </source>
</evidence>
<feature type="domain" description="DNA2/NAM7 helicase helicase" evidence="7">
    <location>
        <begin position="363"/>
        <end position="431"/>
    </location>
</feature>
<keyword evidence="4" id="KW-0347">Helicase</keyword>
<dbReference type="Pfam" id="PF13087">
    <property type="entry name" value="AAA_12"/>
    <property type="match status" value="1"/>
</dbReference>
<sequence>MTSLLNRRNDPALRDKVSRLMAFMRRLSIARSQPVRHVDRHPRLLWLEQIRAVDGIAVAADAGPGGVLLRVPNAPQQPEPPTPDDLQGWVDRPAQSGLMPAEPTLHAQGHPPGSTAAVPISQAPDVPLSFVKWLERTWRPWAGRETIRQLHIRLFALHQLSSDQPESVELVLAGGLLHLPGVDDEPPLHIHLLSQPVRIERDQETGDLLCMLDLEAPVRLEADEVLHGERWFDQTADPVLRHQLVSGVGSILDPALPEFLRSWARQAAQIDVAVSESWEPPTGQAPLLSLAPALLARRRGAFALQEYYHRITQAIDDPATPIPLGLAQLIEPIETEDRVTWFGESAAPVSDPVEEPLFPLPANAEQRKIIDCLSRDDGVVVEGPPGTGKTHTIANLVSALLARGQRVLVTSEKNQALRVLRDKLPPEIQDLCVALTGDTARGDAAFDRSVNTIAGRKSDHDPQESAREIEELTFLREALRRHRGELLEQIRALRESELFDHPEVAPGYRGTPAAIARALAGDPERVRWVPGPAEGPPPLSTGELRELIDLMAGADASRESRRTQQFPPADMLPADARVAELSDLIEIGRAAKAGEAGALVETLGTLDDDRLDRLGPVCQRVMDAWAELDRLPADREWALEQVDPLLSGTSLHGWQRAAERLALVEKAEEAERRLDFVPVHVADGVDPFVAGPAFERWAEHLGAGNRPKRLLRSTEQRTVEQYAESVLVKGVPVSDARTAGIAAAYLRLLAIVQEITAAFVPIGLAVVVPAEPGAAVQRLLHLRTACLRLSALLSARNDLIDLLSGIPVVRRPRLDTLAGVRRTCDTVLAVAEHRRGAAARQELDEAVERLAAAVPAEQRPPELTMLGRALADVDAEGYAAARRALSAAREQQAAQLRCDQLSHRLRDSAPVLFTRLRDTPRDPAWTDRLSSWDHAWARACARSWIDRQTAPGRETELENGLTATDQDLALVTTRLVAARAWQACLGRMTEQQAQALRSYRSAMGSVGRGTGRYAERYRQSAREAMRISQAAVPAWVMPIRQILDSVPPRPDSFDVVIIDEASQVSITSLFLLWLAPRVIVVGDDRQCTPSEVSSGALDAVFERLDAELPDLPHYLRTEFTPRSSAFSLLRTRFSQVIRLREHFRSMPEIVDWSSNEFYQDAPLEPVRQFGADRLPPLRSTHVDGGQVEGIGQRLVNRPEAEAVVNSVVACLADPAYAGRTFGVIALQGQAQAELINTMLLDRVDAEDFEERQLRVGTPPDFQGDERHVVWLSMVVAPEQRFKALTRREFQQRFNVAATRAQDQLWLFHSVTAERLRGVDLRRSLLTYVESTGSVPLREMIDDVDRVDRHRAFDSLFEQRVYLDIAARGFHVTPQVESNGRRIDLVVTGRSGRLAVECDGDAFPSTPEQRRSDLHREQELKRCGWRFWRVRESHYHLDPVVALQPLWALLERLGITPFRSGDGVGASAVSDTGASAASDTGASAASNPHAGAESGPADAVPPDATASGSGPDAEPDSSARWDAETTSQHGAGGAQKPTSGMGPRTRTGPGGTTWRRVRERDEPDDVGVWETEIDEPPRIVEGQVVDSRVVGVVET</sequence>
<evidence type="ECO:0000259" key="7">
    <source>
        <dbReference type="Pfam" id="PF13086"/>
    </source>
</evidence>
<evidence type="ECO:0000259" key="9">
    <source>
        <dbReference type="Pfam" id="PF18741"/>
    </source>
</evidence>
<dbReference type="PANTHER" id="PTHR43788:SF8">
    <property type="entry name" value="DNA-BINDING PROTEIN SMUBP-2"/>
    <property type="match status" value="1"/>
</dbReference>
<keyword evidence="2" id="KW-0547">Nucleotide-binding</keyword>
<dbReference type="SUPFAM" id="SSF52540">
    <property type="entry name" value="P-loop containing nucleoside triphosphate hydrolases"/>
    <property type="match status" value="1"/>
</dbReference>
<dbReference type="Proteomes" id="UP000204221">
    <property type="component" value="Chromosome"/>
</dbReference>
<dbReference type="Pfam" id="PF18741">
    <property type="entry name" value="MTES_1575"/>
    <property type="match status" value="1"/>
</dbReference>
<feature type="compositionally biased region" description="Low complexity" evidence="6">
    <location>
        <begin position="1536"/>
        <end position="1546"/>
    </location>
</feature>
<dbReference type="CDD" id="cd18808">
    <property type="entry name" value="SF1_C_Upf1"/>
    <property type="match status" value="1"/>
</dbReference>
<evidence type="ECO:0000256" key="6">
    <source>
        <dbReference type="SAM" id="MobiDB-lite"/>
    </source>
</evidence>
<dbReference type="OrthoDB" id="3197455at2"/>
<organism evidence="10 11">
    <name type="scientific">Actinoalloteichus hoggarensis</name>
    <dbReference type="NCBI Taxonomy" id="1470176"/>
    <lineage>
        <taxon>Bacteria</taxon>
        <taxon>Bacillati</taxon>
        <taxon>Actinomycetota</taxon>
        <taxon>Actinomycetes</taxon>
        <taxon>Pseudonocardiales</taxon>
        <taxon>Pseudonocardiaceae</taxon>
        <taxon>Actinoalloteichus</taxon>
    </lineage>
</organism>
<dbReference type="InterPro" id="IPR041677">
    <property type="entry name" value="DNA2/NAM7_AAA_11"/>
</dbReference>
<evidence type="ECO:0000259" key="8">
    <source>
        <dbReference type="Pfam" id="PF13087"/>
    </source>
</evidence>
<dbReference type="InterPro" id="IPR041679">
    <property type="entry name" value="DNA2/NAM7-like_C"/>
</dbReference>
<accession>A0A221W8B7</accession>
<proteinExistence type="inferred from homology"/>
<dbReference type="InterPro" id="IPR011335">
    <property type="entry name" value="Restrct_endonuc-II-like"/>
</dbReference>
<dbReference type="KEGG" id="ahg:AHOG_21940"/>
<evidence type="ECO:0000256" key="4">
    <source>
        <dbReference type="ARBA" id="ARBA00022806"/>
    </source>
</evidence>
<evidence type="ECO:0000256" key="2">
    <source>
        <dbReference type="ARBA" id="ARBA00022741"/>
    </source>
</evidence>
<protein>
    <submittedName>
        <fullName evidence="10">RecBCD enzyme subunit RecD</fullName>
        <ecNumber evidence="10">3.1.11.5</ecNumber>
    </submittedName>
</protein>
<dbReference type="InterPro" id="IPR049468">
    <property type="entry name" value="Restrct_endonuc-II-like_dom"/>
</dbReference>
<feature type="domain" description="DNA2/NAM7 helicase-like C-terminal" evidence="8">
    <location>
        <begin position="1124"/>
        <end position="1307"/>
    </location>
</feature>
<feature type="compositionally biased region" description="Low complexity" evidence="6">
    <location>
        <begin position="1464"/>
        <end position="1485"/>
    </location>
</feature>
<evidence type="ECO:0000313" key="10">
    <source>
        <dbReference type="EMBL" id="ASO22004.1"/>
    </source>
</evidence>
<dbReference type="PANTHER" id="PTHR43788">
    <property type="entry name" value="DNA2/NAM7 HELICASE FAMILY MEMBER"/>
    <property type="match status" value="1"/>
</dbReference>
<feature type="compositionally biased region" description="Acidic residues" evidence="6">
    <location>
        <begin position="1561"/>
        <end position="1573"/>
    </location>
</feature>
<evidence type="ECO:0000256" key="5">
    <source>
        <dbReference type="ARBA" id="ARBA00022840"/>
    </source>
</evidence>
<feature type="region of interest" description="Disordered" evidence="6">
    <location>
        <begin position="1462"/>
        <end position="1573"/>
    </location>
</feature>
<keyword evidence="5" id="KW-0067">ATP-binding</keyword>
<dbReference type="Gene3D" id="3.40.50.300">
    <property type="entry name" value="P-loop containing nucleotide triphosphate hydrolases"/>
    <property type="match status" value="3"/>
</dbReference>
<comment type="similarity">
    <text evidence="1">Belongs to the DNA2/NAM7 helicase family.</text>
</comment>
<dbReference type="SUPFAM" id="SSF52980">
    <property type="entry name" value="Restriction endonuclease-like"/>
    <property type="match status" value="1"/>
</dbReference>
<dbReference type="Pfam" id="PF13086">
    <property type="entry name" value="AAA_11"/>
    <property type="match status" value="1"/>
</dbReference>
<keyword evidence="11" id="KW-1185">Reference proteome</keyword>
<evidence type="ECO:0000256" key="1">
    <source>
        <dbReference type="ARBA" id="ARBA00007913"/>
    </source>
</evidence>
<name>A0A221W8B7_9PSEU</name>
<dbReference type="RefSeq" id="WP_093943047.1">
    <property type="nucleotide sequence ID" value="NZ_JACHJM010000009.1"/>
</dbReference>
<dbReference type="EMBL" id="CP022521">
    <property type="protein sequence ID" value="ASO22004.1"/>
    <property type="molecule type" value="Genomic_DNA"/>
</dbReference>
<reference evidence="10 11" key="1">
    <citation type="submission" date="2017-07" db="EMBL/GenBank/DDBJ databases">
        <title>Complete genome sequence of Actinoalloteichus hoggarensis DSM 45943, type strain of Actinoalloteichus hoggarensis.</title>
        <authorList>
            <person name="Ruckert C."/>
            <person name="Nouioui I."/>
            <person name="Willmese J."/>
            <person name="van Wezel G."/>
            <person name="Klenk H.-P."/>
            <person name="Kalinowski J."/>
            <person name="Zotchev S.B."/>
        </authorList>
    </citation>
    <scope>NUCLEOTIDE SEQUENCE [LARGE SCALE GENOMIC DNA]</scope>
    <source>
        <strain evidence="10 11">DSM 45943</strain>
    </source>
</reference>
<feature type="region of interest" description="Disordered" evidence="6">
    <location>
        <begin position="71"/>
        <end position="100"/>
    </location>
</feature>
<dbReference type="InterPro" id="IPR027417">
    <property type="entry name" value="P-loop_NTPase"/>
</dbReference>
<dbReference type="InterPro" id="IPR047187">
    <property type="entry name" value="SF1_C_Upf1"/>
</dbReference>
<dbReference type="GO" id="GO:0043139">
    <property type="term" value="F:5'-3' DNA helicase activity"/>
    <property type="evidence" value="ECO:0007669"/>
    <property type="project" value="TreeGrafter"/>
</dbReference>
<dbReference type="Gene3D" id="3.40.960.10">
    <property type="entry name" value="VSR Endonuclease"/>
    <property type="match status" value="1"/>
</dbReference>
<dbReference type="GO" id="GO:0005524">
    <property type="term" value="F:ATP binding"/>
    <property type="evidence" value="ECO:0007669"/>
    <property type="project" value="UniProtKB-KW"/>
</dbReference>
<dbReference type="InterPro" id="IPR050534">
    <property type="entry name" value="Coronavir_polyprotein_1ab"/>
</dbReference>
<dbReference type="GO" id="GO:0008854">
    <property type="term" value="F:exodeoxyribonuclease V activity"/>
    <property type="evidence" value="ECO:0007669"/>
    <property type="project" value="UniProtKB-EC"/>
</dbReference>
<keyword evidence="3 10" id="KW-0378">Hydrolase</keyword>
<gene>
    <name evidence="10" type="primary">recD</name>
    <name evidence="10" type="ORF">AHOG_21940</name>
</gene>
<evidence type="ECO:0000313" key="11">
    <source>
        <dbReference type="Proteomes" id="UP000204221"/>
    </source>
</evidence>
<dbReference type="EC" id="3.1.11.5" evidence="10"/>
<feature type="domain" description="Restriction endonuclease type II-like" evidence="9">
    <location>
        <begin position="1356"/>
        <end position="1448"/>
    </location>
</feature>